<keyword evidence="3" id="KW-1185">Reference proteome</keyword>
<dbReference type="InterPro" id="IPR031596">
    <property type="entry name" value="MaAIMP_sms"/>
</dbReference>
<evidence type="ECO:0000313" key="2">
    <source>
        <dbReference type="EMBL" id="QNT58776.1"/>
    </source>
</evidence>
<protein>
    <submittedName>
        <fullName evidence="2">Membrane protein</fullName>
    </submittedName>
</protein>
<evidence type="ECO:0000256" key="1">
    <source>
        <dbReference type="SAM" id="Phobius"/>
    </source>
</evidence>
<keyword evidence="1" id="KW-0812">Transmembrane</keyword>
<organism evidence="2 3">
    <name type="scientific">Neisseria musculi</name>
    <dbReference type="NCBI Taxonomy" id="1815583"/>
    <lineage>
        <taxon>Bacteria</taxon>
        <taxon>Pseudomonadati</taxon>
        <taxon>Pseudomonadota</taxon>
        <taxon>Betaproteobacteria</taxon>
        <taxon>Neisseriales</taxon>
        <taxon>Neisseriaceae</taxon>
        <taxon>Neisseria</taxon>
    </lineage>
</organism>
<evidence type="ECO:0000313" key="3">
    <source>
        <dbReference type="Proteomes" id="UP000516412"/>
    </source>
</evidence>
<name>A0A7H1MAW1_9NEIS</name>
<keyword evidence="1" id="KW-1133">Transmembrane helix</keyword>
<proteinExistence type="predicted"/>
<dbReference type="KEGG" id="nmus:H7A79_0619"/>
<dbReference type="NCBIfam" id="NF033493">
    <property type="entry name" value="MetS_like_NSS"/>
    <property type="match status" value="1"/>
</dbReference>
<dbReference type="Pfam" id="PF16951">
    <property type="entry name" value="MaAIMP_sms"/>
    <property type="match status" value="1"/>
</dbReference>
<dbReference type="AlphaFoldDB" id="A0A7H1MAW1"/>
<keyword evidence="1" id="KW-0472">Membrane</keyword>
<gene>
    <name evidence="2" type="ORF">H7A79_0619</name>
</gene>
<dbReference type="EMBL" id="CP060414">
    <property type="protein sequence ID" value="QNT58776.1"/>
    <property type="molecule type" value="Genomic_DNA"/>
</dbReference>
<sequence>MNTAAITMLVITLIIIWGGFILSVIRLPKE</sequence>
<dbReference type="RefSeq" id="WP_135035139.1">
    <property type="nucleotide sequence ID" value="NZ_CP060414.2"/>
</dbReference>
<dbReference type="Proteomes" id="UP000516412">
    <property type="component" value="Chromosome"/>
</dbReference>
<feature type="transmembrane region" description="Helical" evidence="1">
    <location>
        <begin position="6"/>
        <end position="25"/>
    </location>
</feature>
<accession>A0A7H1MAW1</accession>
<reference evidence="2" key="1">
    <citation type="submission" date="2024-06" db="EMBL/GenBank/DDBJ databases">
        <title>Complete Genome Sequence of mouse commensal type strain Neisseria musculi.</title>
        <authorList>
            <person name="Thapa E."/>
            <person name="Aluvathingal J."/>
            <person name="Nadendla S."/>
            <person name="Mehta A."/>
            <person name="Tettelin H."/>
            <person name="Weyand N.J."/>
        </authorList>
    </citation>
    <scope>NUCLEOTIDE SEQUENCE</scope>
    <source>
        <strain evidence="2">NW831</strain>
    </source>
</reference>